<dbReference type="AlphaFoldDB" id="A0A077R396"/>
<reference evidence="8" key="1">
    <citation type="journal article" date="2014" name="Genome Biol. Evol.">
        <title>Gene Loss Rather Than Gene Gain Is Associated with a Host Jump from Monocots to Dicots in the Smut Fungus Melanopsichium pennsylvanicum.</title>
        <authorList>
            <person name="Sharma R."/>
            <person name="Mishra B."/>
            <person name="Runge F."/>
            <person name="Thines M."/>
        </authorList>
    </citation>
    <scope>NUCLEOTIDE SEQUENCE</scope>
    <source>
        <strain evidence="8">4</strain>
    </source>
</reference>
<keyword evidence="5 7" id="KW-0442">Lipid degradation</keyword>
<evidence type="ECO:0000256" key="1">
    <source>
        <dbReference type="ARBA" id="ARBA00001024"/>
    </source>
</evidence>
<protein>
    <recommendedName>
        <fullName evidence="7">Lipase</fullName>
        <ecNumber evidence="7">3.1.1.3</ecNumber>
    </recommendedName>
</protein>
<dbReference type="GO" id="GO:0016042">
    <property type="term" value="P:lipid catabolic process"/>
    <property type="evidence" value="ECO:0007669"/>
    <property type="project" value="UniProtKB-UniRule"/>
</dbReference>
<keyword evidence="4" id="KW-0378">Hydrolase</keyword>
<comment type="similarity">
    <text evidence="7">Belongs to the AB hydrolase superfamily. Lipase family.</text>
</comment>
<evidence type="ECO:0000256" key="2">
    <source>
        <dbReference type="ARBA" id="ARBA00004613"/>
    </source>
</evidence>
<keyword evidence="7" id="KW-0732">Signal</keyword>
<dbReference type="Gene3D" id="3.40.50.1820">
    <property type="entry name" value="alpha/beta hydrolase"/>
    <property type="match status" value="1"/>
</dbReference>
<dbReference type="PANTHER" id="PTHR34853:SF1">
    <property type="entry name" value="LIPASE 5"/>
    <property type="match status" value="1"/>
</dbReference>
<dbReference type="Pfam" id="PF03583">
    <property type="entry name" value="LIP"/>
    <property type="match status" value="1"/>
</dbReference>
<dbReference type="SUPFAM" id="SSF53474">
    <property type="entry name" value="alpha/beta-Hydrolases"/>
    <property type="match status" value="1"/>
</dbReference>
<dbReference type="GO" id="GO:0005576">
    <property type="term" value="C:extracellular region"/>
    <property type="evidence" value="ECO:0007669"/>
    <property type="project" value="UniProtKB-SubCell"/>
</dbReference>
<evidence type="ECO:0000256" key="7">
    <source>
        <dbReference type="PIRNR" id="PIRNR029171"/>
    </source>
</evidence>
<evidence type="ECO:0000256" key="4">
    <source>
        <dbReference type="ARBA" id="ARBA00022801"/>
    </source>
</evidence>
<accession>A0A077R396</accession>
<dbReference type="InterPro" id="IPR005152">
    <property type="entry name" value="Lipase_secreted"/>
</dbReference>
<name>A0A077R396_9BASI</name>
<sequence length="457" mass="48958">MRFFSRAVIGLAAVATAAIAMPTHKRAAFPDPNDDSFYQNPANIATYANGQIIQSRNVVTDIGNNNKADSFQLSYRTTNTQKDAVANVATIFIPSKPASPPKIFSYQVYEDSTQLNCAPSYNYLTGFDEPNKVTTSLDTPIIISWALNQGYYVVSSDAEGQRSAFIAGYEEGMAILDAIRALKNYKSLPKDTETALYGYSGGAHATAWAVSLSASYAPDINIIGAAYGGTPTSAKDTFNYLNKGLFAGFAVSGVSGLALAHPDMESFIEPRLNAVGQQVFQKVRSRGYCIVQVSTNNNLRDVYTLVNDTNLLNEEPIKSILALETLVQAEASYTVPVPKFPRFMWHALPDEIVPFQPAADYVQEQCSKGANINWNVYPIAEHVTAEIFGIIPALDWLGKVYSGNAPKVACGGGVPGIAGVTTPPANDVLGSALAQQLGNLSGKTSAFGKPFGTITPS</sequence>
<comment type="catalytic activity">
    <reaction evidence="1 7">
        <text>a triacylglycerol + H2O = a diacylglycerol + a fatty acid + H(+)</text>
        <dbReference type="Rhea" id="RHEA:12044"/>
        <dbReference type="ChEBI" id="CHEBI:15377"/>
        <dbReference type="ChEBI" id="CHEBI:15378"/>
        <dbReference type="ChEBI" id="CHEBI:17855"/>
        <dbReference type="ChEBI" id="CHEBI:18035"/>
        <dbReference type="ChEBI" id="CHEBI:28868"/>
        <dbReference type="EC" id="3.1.1.3"/>
    </reaction>
</comment>
<proteinExistence type="inferred from homology"/>
<feature type="chain" id="PRO_5013433156" description="Lipase" evidence="7">
    <location>
        <begin position="21"/>
        <end position="457"/>
    </location>
</feature>
<evidence type="ECO:0000256" key="3">
    <source>
        <dbReference type="ARBA" id="ARBA00022525"/>
    </source>
</evidence>
<evidence type="ECO:0000256" key="5">
    <source>
        <dbReference type="ARBA" id="ARBA00022963"/>
    </source>
</evidence>
<feature type="signal peptide" evidence="7">
    <location>
        <begin position="1"/>
        <end position="20"/>
    </location>
</feature>
<dbReference type="Gene3D" id="1.10.260.130">
    <property type="match status" value="1"/>
</dbReference>
<dbReference type="PANTHER" id="PTHR34853">
    <property type="match status" value="1"/>
</dbReference>
<dbReference type="EC" id="3.1.1.3" evidence="7"/>
<keyword evidence="3 7" id="KW-0964">Secreted</keyword>
<keyword evidence="6 7" id="KW-0443">Lipid metabolism</keyword>
<dbReference type="InterPro" id="IPR029058">
    <property type="entry name" value="AB_hydrolase_fold"/>
</dbReference>
<comment type="subcellular location">
    <subcellularLocation>
        <location evidence="2">Secreted</location>
    </subcellularLocation>
</comment>
<evidence type="ECO:0000256" key="6">
    <source>
        <dbReference type="ARBA" id="ARBA00023098"/>
    </source>
</evidence>
<dbReference type="PIRSF" id="PIRSF029171">
    <property type="entry name" value="Esterase_LipA"/>
    <property type="match status" value="1"/>
</dbReference>
<dbReference type="GO" id="GO:0004806">
    <property type="term" value="F:triacylglycerol lipase activity"/>
    <property type="evidence" value="ECO:0007669"/>
    <property type="project" value="UniProtKB-UniRule"/>
</dbReference>
<evidence type="ECO:0000313" key="8">
    <source>
        <dbReference type="EMBL" id="CDI56965.1"/>
    </source>
</evidence>
<dbReference type="EMBL" id="HG529710">
    <property type="protein sequence ID" value="CDI56965.1"/>
    <property type="molecule type" value="Genomic_DNA"/>
</dbReference>
<organism evidence="8">
    <name type="scientific">Melanopsichium pennsylvanicum 4</name>
    <dbReference type="NCBI Taxonomy" id="1398559"/>
    <lineage>
        <taxon>Eukaryota</taxon>
        <taxon>Fungi</taxon>
        <taxon>Dikarya</taxon>
        <taxon>Basidiomycota</taxon>
        <taxon>Ustilaginomycotina</taxon>
        <taxon>Ustilaginomycetes</taxon>
        <taxon>Ustilaginales</taxon>
        <taxon>Ustilaginaceae</taxon>
        <taxon>Melanopsichium</taxon>
    </lineage>
</organism>